<organism evidence="3 4">
    <name type="scientific">Shewanella surugensis</name>
    <dbReference type="NCBI Taxonomy" id="212020"/>
    <lineage>
        <taxon>Bacteria</taxon>
        <taxon>Pseudomonadati</taxon>
        <taxon>Pseudomonadota</taxon>
        <taxon>Gammaproteobacteria</taxon>
        <taxon>Alteromonadales</taxon>
        <taxon>Shewanellaceae</taxon>
        <taxon>Shewanella</taxon>
    </lineage>
</organism>
<keyword evidence="4" id="KW-1185">Reference proteome</keyword>
<dbReference type="EMBL" id="JAKIKS010000089">
    <property type="protein sequence ID" value="MCL1126465.1"/>
    <property type="molecule type" value="Genomic_DNA"/>
</dbReference>
<proteinExistence type="predicted"/>
<reference evidence="3 4" key="1">
    <citation type="submission" date="2022-01" db="EMBL/GenBank/DDBJ databases">
        <title>Whole genome-based taxonomy of the Shewanellaceae.</title>
        <authorList>
            <person name="Martin-Rodriguez A.J."/>
        </authorList>
    </citation>
    <scope>NUCLEOTIDE SEQUENCE [LARGE SCALE GENOMIC DNA]</scope>
    <source>
        <strain evidence="3 4">DSM 17177</strain>
    </source>
</reference>
<comment type="caution">
    <text evidence="3">The sequence shown here is derived from an EMBL/GenBank/DDBJ whole genome shotgun (WGS) entry which is preliminary data.</text>
</comment>
<keyword evidence="1" id="KW-0472">Membrane</keyword>
<dbReference type="Pfam" id="PF09850">
    <property type="entry name" value="DotU"/>
    <property type="match status" value="1"/>
</dbReference>
<dbReference type="RefSeq" id="WP_248941854.1">
    <property type="nucleotide sequence ID" value="NZ_JAKIKS010000089.1"/>
</dbReference>
<dbReference type="PANTHER" id="PTHR38033:SF1">
    <property type="entry name" value="DOTU FAMILY TYPE IV_VI SECRETION SYSTEM PROTEIN"/>
    <property type="match status" value="1"/>
</dbReference>
<dbReference type="Gene3D" id="1.25.40.590">
    <property type="entry name" value="Type IV / VI secretion system, DotU"/>
    <property type="match status" value="1"/>
</dbReference>
<evidence type="ECO:0000256" key="1">
    <source>
        <dbReference type="SAM" id="Phobius"/>
    </source>
</evidence>
<keyword evidence="1" id="KW-1133">Transmembrane helix</keyword>
<dbReference type="InterPro" id="IPR038522">
    <property type="entry name" value="T4/T6SS_DotU_sf"/>
</dbReference>
<keyword evidence="1" id="KW-0812">Transmembrane</keyword>
<dbReference type="PANTHER" id="PTHR38033">
    <property type="entry name" value="MEMBRANE PROTEIN-RELATED"/>
    <property type="match status" value="1"/>
</dbReference>
<evidence type="ECO:0000313" key="3">
    <source>
        <dbReference type="EMBL" id="MCL1126465.1"/>
    </source>
</evidence>
<feature type="domain" description="Type IV / VI secretion system DotU" evidence="2">
    <location>
        <begin position="3"/>
        <end position="209"/>
    </location>
</feature>
<feature type="transmembrane region" description="Helical" evidence="1">
    <location>
        <begin position="188"/>
        <end position="214"/>
    </location>
</feature>
<dbReference type="InterPro" id="IPR017732">
    <property type="entry name" value="T4/T6SS_DotU"/>
</dbReference>
<evidence type="ECO:0000313" key="4">
    <source>
        <dbReference type="Proteomes" id="UP001203423"/>
    </source>
</evidence>
<gene>
    <name evidence="3" type="ORF">L2764_18745</name>
</gene>
<evidence type="ECO:0000259" key="2">
    <source>
        <dbReference type="Pfam" id="PF09850"/>
    </source>
</evidence>
<protein>
    <submittedName>
        <fullName evidence="3">DotU family type IV/VI secretion system protein</fullName>
    </submittedName>
</protein>
<accession>A0ABT0LG55</accession>
<sequence>MDILSIYQPFMSAVLSVHNGQYSIPANDIAEYLDTYRDKADKEAKKLFSRDDFFDDAKFAIYTWADEKLLLSDWSKSHPWIPLQARFFNTHCGGEEFFSRLDNILSRFDATNDSPTETYSKQAIKNVLHVYARCLTMGVEGKYFESDKKELLSIKQTVITALAPDNEGALFNTASAAEKSQPLIQWRWLDFFILMLILSSIFGSALIFILYQVLLFNLV</sequence>
<name>A0ABT0LG55_9GAMM</name>
<dbReference type="Proteomes" id="UP001203423">
    <property type="component" value="Unassembled WGS sequence"/>
</dbReference>